<comment type="caution">
    <text evidence="3">The sequence shown here is derived from an EMBL/GenBank/DDBJ whole genome shotgun (WGS) entry which is preliminary data.</text>
</comment>
<evidence type="ECO:0000313" key="4">
    <source>
        <dbReference type="Proteomes" id="UP000198287"/>
    </source>
</evidence>
<proteinExistence type="predicted"/>
<dbReference type="GO" id="GO:0000323">
    <property type="term" value="C:lytic vacuole"/>
    <property type="evidence" value="ECO:0007669"/>
    <property type="project" value="TreeGrafter"/>
</dbReference>
<accession>A0A226D200</accession>
<dbReference type="PANTHER" id="PTHR15157">
    <property type="entry name" value="UV RADIATION RESISTANCE-ASSOCIATED GENE PROTEIN"/>
    <property type="match status" value="1"/>
</dbReference>
<dbReference type="OrthoDB" id="72772at2759"/>
<name>A0A226D200_FOLCA</name>
<keyword evidence="1" id="KW-0175">Coiled coil</keyword>
<keyword evidence="4" id="KW-1185">Reference proteome</keyword>
<protein>
    <submittedName>
        <fullName evidence="3">UV radiation resistance associated protein</fullName>
    </submittedName>
</protein>
<dbReference type="PANTHER" id="PTHR15157:SF5">
    <property type="entry name" value="UV RADIATION RESISTANCE-ASSOCIATED GENE PROTEIN"/>
    <property type="match status" value="1"/>
</dbReference>
<dbReference type="Proteomes" id="UP000198287">
    <property type="component" value="Unassembled WGS sequence"/>
</dbReference>
<evidence type="ECO:0000256" key="2">
    <source>
        <dbReference type="SAM" id="MobiDB-lite"/>
    </source>
</evidence>
<dbReference type="STRING" id="158441.A0A226D200"/>
<feature type="compositionally biased region" description="Polar residues" evidence="2">
    <location>
        <begin position="769"/>
        <end position="795"/>
    </location>
</feature>
<dbReference type="GO" id="GO:0000149">
    <property type="term" value="F:SNARE binding"/>
    <property type="evidence" value="ECO:0007669"/>
    <property type="project" value="TreeGrafter"/>
</dbReference>
<reference evidence="3 4" key="1">
    <citation type="submission" date="2015-12" db="EMBL/GenBank/DDBJ databases">
        <title>The genome of Folsomia candida.</title>
        <authorList>
            <person name="Faddeeva A."/>
            <person name="Derks M.F."/>
            <person name="Anvar Y."/>
            <person name="Smit S."/>
            <person name="Van Straalen N."/>
            <person name="Roelofs D."/>
        </authorList>
    </citation>
    <scope>NUCLEOTIDE SEQUENCE [LARGE SCALE GENOMIC DNA]</scope>
    <source>
        <strain evidence="3 4">VU population</strain>
        <tissue evidence="3">Whole body</tissue>
    </source>
</reference>
<feature type="compositionally biased region" description="Low complexity" evidence="2">
    <location>
        <begin position="691"/>
        <end position="706"/>
    </location>
</feature>
<feature type="compositionally biased region" description="Polar residues" evidence="2">
    <location>
        <begin position="815"/>
        <end position="830"/>
    </location>
</feature>
<sequence length="874" mass="97581">MAVVLYQRSEPRHKEWLPLLSQQIRLRNLTQIILLNVSEHVLDKEVGYFTLHVSPMSAPFYTSSKVPFARVTGWPEIQLSLCFTRLSASAAILRVWTGAGVPVLSWGVHFRGLHHLGHRDEWNNHASEFQPNTLIFLTPFGSFTSLCSLTSPPVQPQRFLQIKTVSDSPLRSSYTLKKLVSLHHYQRSVLEEHALGERLKMDLGMHGFGVGSPGDNRQQPTLLSERLIQRAKLGRQKLRLKEEIEVIALKVRGLVEEKGRAEGRIRRLKQDATGYEELSADLVTRMHNFTTERTNLKEIKATLISKGQNLGKFRASVFLRKKQLISELLHIYPLELVEGSKKYSVNGVQLPNAEDYGNETGGQISVALGYTAHLAAMLAFFLDIPCRYPIRHFGSRSRIIDHITVQIPDKEREFPLYFKGKRDVYCAYAIYLLNKNVAQLRWYCGLSTPDLRATLPNLVELLTSRLVIPGWPPNIGEALEIAQEITEDVDSNFLENEFTMSLDKGLDKMLSVANAGGAYLADSLSDGNPGGNSTALGDIQHGRGQDRFLSGWKKKTYIETDDFDPKWLMDSMNLDFDSGRKLSMSNSSPPPRPTFIITGDDSDGGPSRRRRMGQVEAPSLENLQEGKIATTIQAELRRTQTPSREIARLELDIKESERRKSRGAATSVGVPTSSEISSATIKQSPPPPLLLSPSSSCPNIIPSLPSAKNPEWTATDEPRLMRPGFDSSNSLLDQQHQSINLSAAHRDEIQVQHSEACNPDYHIPPPSVETVTSSHDADSTEQQNATNSIRNSSTPYPADNTKEVCTTNMTQHSESSLNCDIESPSTTTTNNKHEGDAINGENSENSILWRRTEALLGSQSFNLVRRRMSTSEST</sequence>
<gene>
    <name evidence="3" type="ORF">Fcan01_26269</name>
</gene>
<feature type="region of interest" description="Disordered" evidence="2">
    <location>
        <begin position="582"/>
        <end position="618"/>
    </location>
</feature>
<dbReference type="EMBL" id="LNIX01000042">
    <property type="protein sequence ID" value="OXA38894.1"/>
    <property type="molecule type" value="Genomic_DNA"/>
</dbReference>
<feature type="compositionally biased region" description="Polar residues" evidence="2">
    <location>
        <begin position="669"/>
        <end position="683"/>
    </location>
</feature>
<feature type="region of interest" description="Disordered" evidence="2">
    <location>
        <begin position="657"/>
        <end position="730"/>
    </location>
</feature>
<dbReference type="AlphaFoldDB" id="A0A226D200"/>
<organism evidence="3 4">
    <name type="scientific">Folsomia candida</name>
    <name type="common">Springtail</name>
    <dbReference type="NCBI Taxonomy" id="158441"/>
    <lineage>
        <taxon>Eukaryota</taxon>
        <taxon>Metazoa</taxon>
        <taxon>Ecdysozoa</taxon>
        <taxon>Arthropoda</taxon>
        <taxon>Hexapoda</taxon>
        <taxon>Collembola</taxon>
        <taxon>Entomobryomorpha</taxon>
        <taxon>Isotomoidea</taxon>
        <taxon>Isotomidae</taxon>
        <taxon>Proisotominae</taxon>
        <taxon>Folsomia</taxon>
    </lineage>
</organism>
<feature type="region of interest" description="Disordered" evidence="2">
    <location>
        <begin position="815"/>
        <end position="840"/>
    </location>
</feature>
<feature type="region of interest" description="Disordered" evidence="2">
    <location>
        <begin position="757"/>
        <end position="801"/>
    </location>
</feature>
<dbReference type="GO" id="GO:0035493">
    <property type="term" value="P:SNARE complex assembly"/>
    <property type="evidence" value="ECO:0007669"/>
    <property type="project" value="TreeGrafter"/>
</dbReference>
<dbReference type="GO" id="GO:0005768">
    <property type="term" value="C:endosome"/>
    <property type="evidence" value="ECO:0007669"/>
    <property type="project" value="TreeGrafter"/>
</dbReference>
<evidence type="ECO:0000256" key="1">
    <source>
        <dbReference type="ARBA" id="ARBA00023054"/>
    </source>
</evidence>
<evidence type="ECO:0000313" key="3">
    <source>
        <dbReference type="EMBL" id="OXA38894.1"/>
    </source>
</evidence>